<evidence type="ECO:0000256" key="2">
    <source>
        <dbReference type="ARBA" id="ARBA00022525"/>
    </source>
</evidence>
<dbReference type="InterPro" id="IPR013694">
    <property type="entry name" value="VIT"/>
</dbReference>
<evidence type="ECO:0000313" key="10">
    <source>
        <dbReference type="Proteomes" id="UP001271263"/>
    </source>
</evidence>
<dbReference type="InterPro" id="IPR002035">
    <property type="entry name" value="VWF_A"/>
</dbReference>
<organism evidence="7 9">
    <name type="scientific">Shewanella fidelis</name>
    <dbReference type="NCBI Taxonomy" id="173509"/>
    <lineage>
        <taxon>Bacteria</taxon>
        <taxon>Pseudomonadati</taxon>
        <taxon>Pseudomonadota</taxon>
        <taxon>Gammaproteobacteria</taxon>
        <taxon>Alteromonadales</taxon>
        <taxon>Shewanellaceae</taxon>
        <taxon>Shewanella</taxon>
    </lineage>
</organism>
<evidence type="ECO:0000256" key="4">
    <source>
        <dbReference type="SAM" id="Phobius"/>
    </source>
</evidence>
<keyword evidence="2" id="KW-0964">Secreted</keyword>
<protein>
    <submittedName>
        <fullName evidence="7">Marine proteobacterial sortase target protein</fullName>
    </submittedName>
</protein>
<dbReference type="SUPFAM" id="SSF53300">
    <property type="entry name" value="vWA-like"/>
    <property type="match status" value="1"/>
</dbReference>
<sequence>MAGYFTINSTPIALEYLQQAVAGIKQKLAGFSKLKITAKFTFSVAITVLSHNALALTTTQGGAIDSITQGTLVFANQRGELSLALPMKTDVNMQVSGWTNRVAVRHQFTNNSTEWVNGQYLFPLPNEAAVDQLKLHIGDRIIEGQIQPKAKAKAIYNQAKSQGKQASLLEQRRANIFTAKVANLAPGQTLVVELTYQETLSYRDGEFSLRFPMVVAPRYAPTAEPVSQPALNSQRTENPQSLAQEIMNRIKPQEVAQYYQLQHDNRHALAEPNSLATESSLLSAKALHQSVSPLVTEGSVRDSNQVSIKVKFDSAMAVEHIVSPYHEVNINMVDDAAALVSLESDAVANRDFVLTWKPVQGNEPLAAVFSQQGKTHQTETQTNQVTEMDKRVSRKAEHYALVMLMPPQAGVEQNSIIARELILVIDTSGSMSGDAIEQAKSAIKHALAGLRPQDSFNILQFNSRVSKWSEHAMPATANNIGSAQNYINHLHADGGTEMSLALDAALKQPQTSDFNHSHTIRQVLFITDGAVANESALFQQIADQLADSRLFTIGIGSAPNAHFMQRAAELGRGTYTYIGKMDEVNHKVVKLLEKIEKPQVTDVDLRFSDGSVPDYWPVNIPDLYADEPVLVAVRIPSYVSNDLMIEGQLAGNFWQRQLALTNSEAAKGLDLVWARKQIAALELTKQSANKARIEKQITAIAMNFHIMSAYTSLVAVDVMPVRPQGLSAIDANVEQHLPHGWHSNLIGLKQTLPQTGTNSYVLLIFGSMLLLLALLYRLSFVRANADE</sequence>
<dbReference type="EMBL" id="JAPMLD010000002">
    <property type="protein sequence ID" value="MDW4823385.1"/>
    <property type="molecule type" value="Genomic_DNA"/>
</dbReference>
<evidence type="ECO:0000259" key="5">
    <source>
        <dbReference type="PROSITE" id="PS50234"/>
    </source>
</evidence>
<name>A0AAW8NP88_9GAMM</name>
<evidence type="ECO:0000256" key="1">
    <source>
        <dbReference type="ARBA" id="ARBA00022512"/>
    </source>
</evidence>
<dbReference type="NCBIfam" id="TIGR03788">
    <property type="entry name" value="marine_srt_targ"/>
    <property type="match status" value="1"/>
</dbReference>
<proteinExistence type="predicted"/>
<reference evidence="7" key="2">
    <citation type="submission" date="2022-11" db="EMBL/GenBank/DDBJ databases">
        <title>Prophages regulate Shewanella fidelis motility and biofilm formation: implications for gut colonization dynamics in Ciona robusta.</title>
        <authorList>
            <person name="Natarajan O."/>
            <person name="Gibboney S.L."/>
            <person name="Young M.N."/>
            <person name="Lim S.J."/>
            <person name="Pluta N."/>
            <person name="Atkinson C.G.F."/>
            <person name="Leigh B.A."/>
            <person name="Liberti A."/>
            <person name="Kees E."/>
            <person name="Breitbart M."/>
            <person name="Gralnick J."/>
            <person name="Dishaw L.J."/>
        </authorList>
    </citation>
    <scope>NUCLEOTIDE SEQUENCE</scope>
    <source>
        <strain evidence="7">3313</strain>
    </source>
</reference>
<evidence type="ECO:0000313" key="9">
    <source>
        <dbReference type="Proteomes" id="UP001259340"/>
    </source>
</evidence>
<keyword evidence="3" id="KW-0572">Peptidoglycan-anchor</keyword>
<dbReference type="PROSITE" id="PS50234">
    <property type="entry name" value="VWFA"/>
    <property type="match status" value="1"/>
</dbReference>
<evidence type="ECO:0000259" key="6">
    <source>
        <dbReference type="PROSITE" id="PS51468"/>
    </source>
</evidence>
<dbReference type="SMART" id="SM00609">
    <property type="entry name" value="VIT"/>
    <property type="match status" value="1"/>
</dbReference>
<dbReference type="InterPro" id="IPR036465">
    <property type="entry name" value="vWFA_dom_sf"/>
</dbReference>
<gene>
    <name evidence="7" type="ORF">OS133_10965</name>
    <name evidence="8" type="ORF">OS134_04750</name>
</gene>
<dbReference type="EMBL" id="JAPMLE010000001">
    <property type="protein sequence ID" value="MDR8524180.1"/>
    <property type="molecule type" value="Genomic_DNA"/>
</dbReference>
<reference evidence="8 10" key="1">
    <citation type="journal article" date="2022" name="bioRxiv">
        <title>Prophages regulate Shewanella fidelis 3313 motility and biofilm formation: implications for gut colonization dynamics in Ciona robusta.</title>
        <authorList>
            <person name="Natarajan O."/>
            <person name="Gibboney S.L."/>
            <person name="Young M.N."/>
            <person name="Lim S.J."/>
            <person name="Pluta N."/>
            <person name="Atkinson C.G."/>
            <person name="Leigh B.A."/>
            <person name="Liberti A."/>
            <person name="Kees E.D."/>
            <person name="Breitbart M."/>
            <person name="Gralnick J.A."/>
            <person name="Dishaw L.J."/>
        </authorList>
    </citation>
    <scope>NUCLEOTIDE SEQUENCE [LARGE SCALE GENOMIC DNA]</scope>
    <source>
        <strain evidence="8 10">JG4066</strain>
    </source>
</reference>
<feature type="transmembrane region" description="Helical" evidence="4">
    <location>
        <begin position="760"/>
        <end position="778"/>
    </location>
</feature>
<dbReference type="AlphaFoldDB" id="A0AAW8NP88"/>
<comment type="caution">
    <text evidence="7">The sequence shown here is derived from an EMBL/GenBank/DDBJ whole genome shotgun (WGS) entry which is preliminary data.</text>
</comment>
<dbReference type="PANTHER" id="PTHR45737:SF6">
    <property type="entry name" value="VON WILLEBRAND FACTOR A DOMAIN-CONTAINING PROTEIN 5A"/>
    <property type="match status" value="1"/>
</dbReference>
<keyword evidence="10" id="KW-1185">Reference proteome</keyword>
<dbReference type="Proteomes" id="UP001259340">
    <property type="component" value="Unassembled WGS sequence"/>
</dbReference>
<keyword evidence="4" id="KW-0472">Membrane</keyword>
<dbReference type="Pfam" id="PF13768">
    <property type="entry name" value="VWA_3"/>
    <property type="match status" value="1"/>
</dbReference>
<dbReference type="PANTHER" id="PTHR45737">
    <property type="entry name" value="VON WILLEBRAND FACTOR A DOMAIN-CONTAINING PROTEIN 5A"/>
    <property type="match status" value="1"/>
</dbReference>
<feature type="domain" description="VIT" evidence="6">
    <location>
        <begin position="70"/>
        <end position="198"/>
    </location>
</feature>
<dbReference type="Proteomes" id="UP001271263">
    <property type="component" value="Unassembled WGS sequence"/>
</dbReference>
<dbReference type="InterPro" id="IPR019931">
    <property type="entry name" value="LPXTG_anchor"/>
</dbReference>
<dbReference type="Pfam" id="PF00746">
    <property type="entry name" value="Gram_pos_anchor"/>
    <property type="match status" value="1"/>
</dbReference>
<evidence type="ECO:0000256" key="3">
    <source>
        <dbReference type="ARBA" id="ARBA00023088"/>
    </source>
</evidence>
<keyword evidence="4" id="KW-0812">Transmembrane</keyword>
<dbReference type="Gene3D" id="3.40.50.410">
    <property type="entry name" value="von Willebrand factor, type A domain"/>
    <property type="match status" value="1"/>
</dbReference>
<dbReference type="PROSITE" id="PS51468">
    <property type="entry name" value="VIT"/>
    <property type="match status" value="1"/>
</dbReference>
<accession>A0AAW8NP88</accession>
<evidence type="ECO:0000313" key="7">
    <source>
        <dbReference type="EMBL" id="MDR8524180.1"/>
    </source>
</evidence>
<dbReference type="NCBIfam" id="TIGR01167">
    <property type="entry name" value="LPXTG_anchor"/>
    <property type="match status" value="1"/>
</dbReference>
<evidence type="ECO:0000313" key="8">
    <source>
        <dbReference type="EMBL" id="MDW4823385.1"/>
    </source>
</evidence>
<dbReference type="SMART" id="SM00327">
    <property type="entry name" value="VWA"/>
    <property type="match status" value="1"/>
</dbReference>
<feature type="domain" description="VWFA" evidence="5">
    <location>
        <begin position="420"/>
        <end position="595"/>
    </location>
</feature>
<dbReference type="RefSeq" id="WP_310654886.1">
    <property type="nucleotide sequence ID" value="NZ_JAPMLA010000001.1"/>
</dbReference>
<dbReference type="Pfam" id="PF08487">
    <property type="entry name" value="VIT"/>
    <property type="match status" value="1"/>
</dbReference>
<keyword evidence="1" id="KW-0134">Cell wall</keyword>
<keyword evidence="4" id="KW-1133">Transmembrane helix</keyword>
<dbReference type="InterPro" id="IPR022440">
    <property type="entry name" value="CHP03788"/>
</dbReference>